<keyword evidence="5" id="KW-1185">Reference proteome</keyword>
<evidence type="ECO:0000259" key="2">
    <source>
        <dbReference type="Pfam" id="PF08955"/>
    </source>
</evidence>
<evidence type="ECO:0000256" key="1">
    <source>
        <dbReference type="SAM" id="SignalP"/>
    </source>
</evidence>
<dbReference type="RefSeq" id="WP_259872003.1">
    <property type="nucleotide sequence ID" value="NZ_JAMQJZ010000001.1"/>
</dbReference>
<feature type="signal peptide" evidence="1">
    <location>
        <begin position="1"/>
        <end position="27"/>
    </location>
</feature>
<dbReference type="InterPro" id="IPR038117">
    <property type="entry name" value="BofC_C_sf"/>
</dbReference>
<dbReference type="Pfam" id="PF08955">
    <property type="entry name" value="BofC_C"/>
    <property type="match status" value="1"/>
</dbReference>
<dbReference type="Pfam" id="PF08977">
    <property type="entry name" value="BOFC_N"/>
    <property type="match status" value="1"/>
</dbReference>
<feature type="chain" id="PRO_5040872931" evidence="1">
    <location>
        <begin position="28"/>
        <end position="185"/>
    </location>
</feature>
<dbReference type="InterPro" id="IPR015071">
    <property type="entry name" value="BOFC_N"/>
</dbReference>
<organism evidence="4 5">
    <name type="scientific">Aquibacillus koreensis</name>
    <dbReference type="NCBI Taxonomy" id="279446"/>
    <lineage>
        <taxon>Bacteria</taxon>
        <taxon>Bacillati</taxon>
        <taxon>Bacillota</taxon>
        <taxon>Bacilli</taxon>
        <taxon>Bacillales</taxon>
        <taxon>Bacillaceae</taxon>
        <taxon>Aquibacillus</taxon>
    </lineage>
</organism>
<feature type="domain" description="Bypass-of-forespore C N-terminal" evidence="3">
    <location>
        <begin position="52"/>
        <end position="102"/>
    </location>
</feature>
<gene>
    <name evidence="4" type="ORF">NC661_01885</name>
</gene>
<dbReference type="Gene3D" id="3.30.70.1740">
    <property type="entry name" value="Bypass-of-forespore C, C-terminal domain"/>
    <property type="match status" value="1"/>
</dbReference>
<evidence type="ECO:0000313" key="4">
    <source>
        <dbReference type="EMBL" id="MDC3419128.1"/>
    </source>
</evidence>
<sequence>MKKHMFLFVLSVSIVFGGLGLSSLVQADDHVKKSVAVSQNKEDMVQQQSLEIQVTLQKHYIDGRVSEETHTETIGAMEDFWAYYHDWQVVTQEQGEIVFKKQVSDISPYLKDRGYFGLSDDILTIFDGKPGHEQVIQSFYQIDTSELESYQADQLNEGIKIDSKEVYEYVLEAYREMTPSKSVSS</sequence>
<evidence type="ECO:0000313" key="5">
    <source>
        <dbReference type="Proteomes" id="UP001145072"/>
    </source>
</evidence>
<dbReference type="AlphaFoldDB" id="A0A9X3WHM2"/>
<proteinExistence type="predicted"/>
<name>A0A9X3WHM2_9BACI</name>
<accession>A0A9X3WHM2</accession>
<dbReference type="EMBL" id="JAMQJZ010000001">
    <property type="protein sequence ID" value="MDC3419128.1"/>
    <property type="molecule type" value="Genomic_DNA"/>
</dbReference>
<protein>
    <submittedName>
        <fullName evidence="4">Intercompartmental signaling factor BofC</fullName>
    </submittedName>
</protein>
<reference evidence="4" key="1">
    <citation type="submission" date="2022-06" db="EMBL/GenBank/DDBJ databases">
        <title>Aquibacillus sp. a new bacterium isolated from soil saline samples.</title>
        <authorList>
            <person name="Galisteo C."/>
            <person name="De La Haba R."/>
            <person name="Sanchez-Porro C."/>
            <person name="Ventosa A."/>
        </authorList>
    </citation>
    <scope>NUCLEOTIDE SEQUENCE</scope>
    <source>
        <strain evidence="4">JCM 12387</strain>
    </source>
</reference>
<dbReference type="Proteomes" id="UP001145072">
    <property type="component" value="Unassembled WGS sequence"/>
</dbReference>
<dbReference type="Gene3D" id="3.10.20.420">
    <property type="entry name" value="Bypass-of-forespore C, N-terminal domain"/>
    <property type="match status" value="1"/>
</dbReference>
<keyword evidence="1" id="KW-0732">Signal</keyword>
<evidence type="ECO:0000259" key="3">
    <source>
        <dbReference type="Pfam" id="PF08977"/>
    </source>
</evidence>
<comment type="caution">
    <text evidence="4">The sequence shown here is derived from an EMBL/GenBank/DDBJ whole genome shotgun (WGS) entry which is preliminary data.</text>
</comment>
<dbReference type="InterPro" id="IPR038118">
    <property type="entry name" value="BOFC_N_sf"/>
</dbReference>
<feature type="domain" description="Bypass of forespore C C-terminal" evidence="2">
    <location>
        <begin position="105"/>
        <end position="175"/>
    </location>
</feature>
<dbReference type="InterPro" id="IPR015050">
    <property type="entry name" value="BofC_C"/>
</dbReference>